<dbReference type="EMBL" id="BK016076">
    <property type="protein sequence ID" value="DAF92890.1"/>
    <property type="molecule type" value="Genomic_DNA"/>
</dbReference>
<sequence length="181" mass="21123">MTNIYVITNILSGKQYVGKTIKSVEQRFYEHCKLGSPKNMYIDAAIQKYGSENFRVDKLFECSDDTWKYWEAHFIELLRTHYSQGGYNLSKGGDNNPMDDPLVRKHHRLACSSEEHKEKLRKASTGRRHSKSSRIKMGQIQRVVQNDPDVKRKVRNNQPTVIPVIMLDENDNPIRSLIHYL</sequence>
<dbReference type="CDD" id="cd10443">
    <property type="entry name" value="GIY-YIG_HE_Tlr8p_PBC-V_like"/>
    <property type="match status" value="1"/>
</dbReference>
<dbReference type="InterPro" id="IPR006350">
    <property type="entry name" value="Intron_endoG1"/>
</dbReference>
<keyword evidence="5" id="KW-0378">Hydrolase</keyword>
<dbReference type="NCBIfam" id="TIGR01453">
    <property type="entry name" value="grpIintron_endo"/>
    <property type="match status" value="1"/>
</dbReference>
<evidence type="ECO:0000313" key="5">
    <source>
        <dbReference type="EMBL" id="DAF92890.1"/>
    </source>
</evidence>
<dbReference type="InterPro" id="IPR035901">
    <property type="entry name" value="GIY-YIG_endonuc_sf"/>
</dbReference>
<evidence type="ECO:0000256" key="1">
    <source>
        <dbReference type="ARBA" id="ARBA00001946"/>
    </source>
</evidence>
<dbReference type="GO" id="GO:0004519">
    <property type="term" value="F:endonuclease activity"/>
    <property type="evidence" value="ECO:0007669"/>
    <property type="project" value="UniProtKB-KW"/>
</dbReference>
<dbReference type="SUPFAM" id="SSF82771">
    <property type="entry name" value="GIY-YIG endonuclease"/>
    <property type="match status" value="1"/>
</dbReference>
<accession>A0A8S5UEQ8</accession>
<dbReference type="Gene3D" id="3.40.1440.10">
    <property type="entry name" value="GIY-YIG endonuclease"/>
    <property type="match status" value="1"/>
</dbReference>
<evidence type="ECO:0000256" key="3">
    <source>
        <dbReference type="SAM" id="MobiDB-lite"/>
    </source>
</evidence>
<feature type="domain" description="GIY-YIG" evidence="4">
    <location>
        <begin position="1"/>
        <end position="84"/>
    </location>
</feature>
<keyword evidence="2" id="KW-0460">Magnesium</keyword>
<dbReference type="Pfam" id="PF01541">
    <property type="entry name" value="GIY-YIG"/>
    <property type="match status" value="1"/>
</dbReference>
<keyword evidence="5" id="KW-0255">Endonuclease</keyword>
<organism evidence="5">
    <name type="scientific">Siphoviridae sp. ctX5W26</name>
    <dbReference type="NCBI Taxonomy" id="2825540"/>
    <lineage>
        <taxon>Viruses</taxon>
        <taxon>Duplodnaviria</taxon>
        <taxon>Heunggongvirae</taxon>
        <taxon>Uroviricota</taxon>
        <taxon>Caudoviricetes</taxon>
    </lineage>
</organism>
<dbReference type="SMART" id="SM00465">
    <property type="entry name" value="GIYc"/>
    <property type="match status" value="1"/>
</dbReference>
<feature type="region of interest" description="Disordered" evidence="3">
    <location>
        <begin position="113"/>
        <end position="134"/>
    </location>
</feature>
<dbReference type="InterPro" id="IPR000305">
    <property type="entry name" value="GIY-YIG_endonuc"/>
</dbReference>
<feature type="compositionally biased region" description="Basic residues" evidence="3">
    <location>
        <begin position="119"/>
        <end position="134"/>
    </location>
</feature>
<evidence type="ECO:0000259" key="4">
    <source>
        <dbReference type="PROSITE" id="PS50164"/>
    </source>
</evidence>
<protein>
    <submittedName>
        <fullName evidence="5">Intron associated endonuclease</fullName>
    </submittedName>
</protein>
<reference evidence="5" key="1">
    <citation type="journal article" date="2021" name="Proc. Natl. Acad. Sci. U.S.A.">
        <title>A Catalog of Tens of Thousands of Viruses from Human Metagenomes Reveals Hidden Associations with Chronic Diseases.</title>
        <authorList>
            <person name="Tisza M.J."/>
            <person name="Buck C.B."/>
        </authorList>
    </citation>
    <scope>NUCLEOTIDE SEQUENCE</scope>
    <source>
        <strain evidence="5">CtX5W26</strain>
    </source>
</reference>
<proteinExistence type="predicted"/>
<name>A0A8S5UEQ8_9CAUD</name>
<keyword evidence="5" id="KW-0540">Nuclease</keyword>
<comment type="cofactor">
    <cofactor evidence="1">
        <name>Mg(2+)</name>
        <dbReference type="ChEBI" id="CHEBI:18420"/>
    </cofactor>
</comment>
<evidence type="ECO:0000256" key="2">
    <source>
        <dbReference type="ARBA" id="ARBA00022842"/>
    </source>
</evidence>
<dbReference type="PROSITE" id="PS50164">
    <property type="entry name" value="GIY_YIG"/>
    <property type="match status" value="1"/>
</dbReference>